<keyword evidence="3" id="KW-1185">Reference proteome</keyword>
<organism evidence="2 3">
    <name type="scientific">Gordonia otitidis (strain DSM 44809 / CCUG 52243 / JCM 12355 / NBRC 100426 / IFM 10032)</name>
    <dbReference type="NCBI Taxonomy" id="1108044"/>
    <lineage>
        <taxon>Bacteria</taxon>
        <taxon>Bacillati</taxon>
        <taxon>Actinomycetota</taxon>
        <taxon>Actinomycetes</taxon>
        <taxon>Mycobacteriales</taxon>
        <taxon>Gordoniaceae</taxon>
        <taxon>Gordonia</taxon>
    </lineage>
</organism>
<dbReference type="OrthoDB" id="4828183at2"/>
<dbReference type="InterPro" id="IPR036873">
    <property type="entry name" value="Rhodanese-like_dom_sf"/>
</dbReference>
<dbReference type="InterPro" id="IPR001763">
    <property type="entry name" value="Rhodanese-like_dom"/>
</dbReference>
<evidence type="ECO:0000313" key="2">
    <source>
        <dbReference type="EMBL" id="GAB34621.1"/>
    </source>
</evidence>
<dbReference type="RefSeq" id="WP_007238856.1">
    <property type="nucleotide sequence ID" value="NZ_BAFB01000114.1"/>
</dbReference>
<dbReference type="SMART" id="SM00450">
    <property type="entry name" value="RHOD"/>
    <property type="match status" value="1"/>
</dbReference>
<dbReference type="EMBL" id="BAFB01000114">
    <property type="protein sequence ID" value="GAB34621.1"/>
    <property type="molecule type" value="Genomic_DNA"/>
</dbReference>
<comment type="caution">
    <text evidence="2">The sequence shown here is derived from an EMBL/GenBank/DDBJ whole genome shotgun (WGS) entry which is preliminary data.</text>
</comment>
<dbReference type="Gene3D" id="3.40.250.10">
    <property type="entry name" value="Rhodanese-like domain"/>
    <property type="match status" value="1"/>
</dbReference>
<dbReference type="Proteomes" id="UP000005038">
    <property type="component" value="Unassembled WGS sequence"/>
</dbReference>
<dbReference type="Pfam" id="PF00581">
    <property type="entry name" value="Rhodanese"/>
    <property type="match status" value="1"/>
</dbReference>
<proteinExistence type="predicted"/>
<accession>H5TMB3</accession>
<protein>
    <recommendedName>
        <fullName evidence="1">Rhodanese domain-containing protein</fullName>
    </recommendedName>
</protein>
<dbReference type="AlphaFoldDB" id="H5TMB3"/>
<evidence type="ECO:0000313" key="3">
    <source>
        <dbReference type="Proteomes" id="UP000005038"/>
    </source>
</evidence>
<feature type="domain" description="Rhodanese" evidence="1">
    <location>
        <begin position="28"/>
        <end position="121"/>
    </location>
</feature>
<dbReference type="SUPFAM" id="SSF52821">
    <property type="entry name" value="Rhodanese/Cell cycle control phosphatase"/>
    <property type="match status" value="1"/>
</dbReference>
<sequence length="124" mass="13375">MAVTINDLLLTARENLDRVDAVDLATELDNGGVLVDIRPAAQRATEGEYPGALVLERNVLEWRLDPASDARIPEAVDHDVRWIVLCSEGYSSSLAAATLQQLGLHRATDVVGGYQAILAARPVD</sequence>
<dbReference type="STRING" id="1108044.GOOTI_114_00500"/>
<gene>
    <name evidence="2" type="ORF">GOOTI_114_00500</name>
</gene>
<name>H5TMB3_GORO1</name>
<dbReference type="PROSITE" id="PS50206">
    <property type="entry name" value="RHODANESE_3"/>
    <property type="match status" value="1"/>
</dbReference>
<evidence type="ECO:0000259" key="1">
    <source>
        <dbReference type="PROSITE" id="PS50206"/>
    </source>
</evidence>
<reference evidence="2" key="1">
    <citation type="submission" date="2012-02" db="EMBL/GenBank/DDBJ databases">
        <title>Whole genome shotgun sequence of Gordonia otitidis NBRC 100426.</title>
        <authorList>
            <person name="Yoshida I."/>
            <person name="Hosoyama A."/>
            <person name="Tsuchikane K."/>
            <person name="Katsumata H."/>
            <person name="Yamazaki S."/>
            <person name="Fujita N."/>
        </authorList>
    </citation>
    <scope>NUCLEOTIDE SEQUENCE [LARGE SCALE GENOMIC DNA]</scope>
    <source>
        <strain evidence="2">NBRC 100426</strain>
    </source>
</reference>